<dbReference type="Proteomes" id="UP000295252">
    <property type="component" value="Chromosome VIII"/>
</dbReference>
<evidence type="ECO:0000313" key="7">
    <source>
        <dbReference type="EMBL" id="CDP14188.1"/>
    </source>
</evidence>
<dbReference type="GO" id="GO:0008270">
    <property type="term" value="F:zinc ion binding"/>
    <property type="evidence" value="ECO:0007669"/>
    <property type="project" value="UniProtKB-KW"/>
</dbReference>
<dbReference type="GO" id="GO:0005634">
    <property type="term" value="C:nucleus"/>
    <property type="evidence" value="ECO:0007669"/>
    <property type="project" value="UniProtKB-SubCell"/>
</dbReference>
<evidence type="ECO:0000256" key="3">
    <source>
        <dbReference type="ARBA" id="ARBA00022771"/>
    </source>
</evidence>
<dbReference type="PANTHER" id="PTHR33345">
    <property type="entry name" value="ADAPTER PROTEIN, PUTATIVE-RELATED"/>
    <property type="match status" value="1"/>
</dbReference>
<dbReference type="PhylomeDB" id="A0A068V2X2"/>
<keyword evidence="4" id="KW-0862">Zinc</keyword>
<sequence length="200" mass="21756">MAEETSASDSHMADLTCMAGNKTCTSLGAVGSASGVMLCDICCSEPGFCRDCCCILCCKTVSSSYGGYSYIRCQALLNGYACGHVTHLNCGPRAYMAGTVGGTIGLDAEYYCRRYDSRLDLVSHVRKLLKTCESIDSRDDIEMILSVGKEMKLCKRMASVELPKLTLPFVLKIARTDRSVNLTVKSNFIHFSGQNQTFNS</sequence>
<feature type="domain" description="Oberon-like PHD finger" evidence="6">
    <location>
        <begin position="20"/>
        <end position="148"/>
    </location>
</feature>
<proteinExistence type="predicted"/>
<gene>
    <name evidence="7" type="ORF">GSCOC_T00040443001</name>
</gene>
<comment type="subcellular location">
    <subcellularLocation>
        <location evidence="1">Nucleus</location>
    </subcellularLocation>
</comment>
<name>A0A068V2X2_COFCA</name>
<organism evidence="7 8">
    <name type="scientific">Coffea canephora</name>
    <name type="common">Robusta coffee</name>
    <dbReference type="NCBI Taxonomy" id="49390"/>
    <lineage>
        <taxon>Eukaryota</taxon>
        <taxon>Viridiplantae</taxon>
        <taxon>Streptophyta</taxon>
        <taxon>Embryophyta</taxon>
        <taxon>Tracheophyta</taxon>
        <taxon>Spermatophyta</taxon>
        <taxon>Magnoliopsida</taxon>
        <taxon>eudicotyledons</taxon>
        <taxon>Gunneridae</taxon>
        <taxon>Pentapetalae</taxon>
        <taxon>asterids</taxon>
        <taxon>lamiids</taxon>
        <taxon>Gentianales</taxon>
        <taxon>Rubiaceae</taxon>
        <taxon>Ixoroideae</taxon>
        <taxon>Gardenieae complex</taxon>
        <taxon>Bertiereae - Coffeeae clade</taxon>
        <taxon>Coffeeae</taxon>
        <taxon>Coffea</taxon>
    </lineage>
</organism>
<dbReference type="Pfam" id="PF07227">
    <property type="entry name" value="PHD_Oberon"/>
    <property type="match status" value="1"/>
</dbReference>
<evidence type="ECO:0000313" key="8">
    <source>
        <dbReference type="Proteomes" id="UP000295252"/>
    </source>
</evidence>
<reference evidence="8" key="1">
    <citation type="journal article" date="2014" name="Science">
        <title>The coffee genome provides insight into the convergent evolution of caffeine biosynthesis.</title>
        <authorList>
            <person name="Denoeud F."/>
            <person name="Carretero-Paulet L."/>
            <person name="Dereeper A."/>
            <person name="Droc G."/>
            <person name="Guyot R."/>
            <person name="Pietrella M."/>
            <person name="Zheng C."/>
            <person name="Alberti A."/>
            <person name="Anthony F."/>
            <person name="Aprea G."/>
            <person name="Aury J.M."/>
            <person name="Bento P."/>
            <person name="Bernard M."/>
            <person name="Bocs S."/>
            <person name="Campa C."/>
            <person name="Cenci A."/>
            <person name="Combes M.C."/>
            <person name="Crouzillat D."/>
            <person name="Da Silva C."/>
            <person name="Daddiego L."/>
            <person name="De Bellis F."/>
            <person name="Dussert S."/>
            <person name="Garsmeur O."/>
            <person name="Gayraud T."/>
            <person name="Guignon V."/>
            <person name="Jahn K."/>
            <person name="Jamilloux V."/>
            <person name="Joet T."/>
            <person name="Labadie K."/>
            <person name="Lan T."/>
            <person name="Leclercq J."/>
            <person name="Lepelley M."/>
            <person name="Leroy T."/>
            <person name="Li L.T."/>
            <person name="Librado P."/>
            <person name="Lopez L."/>
            <person name="Munoz A."/>
            <person name="Noel B."/>
            <person name="Pallavicini A."/>
            <person name="Perrotta G."/>
            <person name="Poncet V."/>
            <person name="Pot D."/>
            <person name="Priyono X."/>
            <person name="Rigoreau M."/>
            <person name="Rouard M."/>
            <person name="Rozas J."/>
            <person name="Tranchant-Dubreuil C."/>
            <person name="VanBuren R."/>
            <person name="Zhang Q."/>
            <person name="Andrade A.C."/>
            <person name="Argout X."/>
            <person name="Bertrand B."/>
            <person name="de Kochko A."/>
            <person name="Graziosi G."/>
            <person name="Henry R.J."/>
            <person name="Jayarama X."/>
            <person name="Ming R."/>
            <person name="Nagai C."/>
            <person name="Rounsley S."/>
            <person name="Sankoff D."/>
            <person name="Giuliano G."/>
            <person name="Albert V.A."/>
            <person name="Wincker P."/>
            <person name="Lashermes P."/>
        </authorList>
    </citation>
    <scope>NUCLEOTIDE SEQUENCE [LARGE SCALE GENOMIC DNA]</scope>
    <source>
        <strain evidence="8">cv. DH200-94</strain>
    </source>
</reference>
<keyword evidence="3" id="KW-0863">Zinc-finger</keyword>
<keyword evidence="2" id="KW-0479">Metal-binding</keyword>
<protein>
    <recommendedName>
        <fullName evidence="6">Oberon-like PHD finger domain-containing protein</fullName>
    </recommendedName>
</protein>
<dbReference type="OMA" id="PRAYMAG"/>
<dbReference type="Gramene" id="CDP14188">
    <property type="protein sequence ID" value="CDP14188"/>
    <property type="gene ID" value="GSCOC_T00040443001"/>
</dbReference>
<dbReference type="InParanoid" id="A0A068V2X2"/>
<dbReference type="EMBL" id="HG739164">
    <property type="protein sequence ID" value="CDP14188.1"/>
    <property type="molecule type" value="Genomic_DNA"/>
</dbReference>
<evidence type="ECO:0000256" key="4">
    <source>
        <dbReference type="ARBA" id="ARBA00022833"/>
    </source>
</evidence>
<dbReference type="InterPro" id="IPR032881">
    <property type="entry name" value="Oberon-like_PHD"/>
</dbReference>
<accession>A0A068V2X2</accession>
<evidence type="ECO:0000256" key="2">
    <source>
        <dbReference type="ARBA" id="ARBA00022723"/>
    </source>
</evidence>
<dbReference type="AlphaFoldDB" id="A0A068V2X2"/>
<evidence type="ECO:0000256" key="1">
    <source>
        <dbReference type="ARBA" id="ARBA00004123"/>
    </source>
</evidence>
<keyword evidence="5" id="KW-0539">Nucleus</keyword>
<dbReference type="PANTHER" id="PTHR33345:SF6">
    <property type="entry name" value="OS03G0747200 PROTEIN"/>
    <property type="match status" value="1"/>
</dbReference>
<keyword evidence="8" id="KW-1185">Reference proteome</keyword>
<evidence type="ECO:0000256" key="5">
    <source>
        <dbReference type="ARBA" id="ARBA00023242"/>
    </source>
</evidence>
<evidence type="ECO:0000259" key="6">
    <source>
        <dbReference type="Pfam" id="PF07227"/>
    </source>
</evidence>
<dbReference type="STRING" id="49390.A0A068V2X2"/>
<dbReference type="OrthoDB" id="1852608at2759"/>